<protein>
    <submittedName>
        <fullName evidence="4">Ovule protein</fullName>
    </submittedName>
</protein>
<organism evidence="4">
    <name type="scientific">Rodentolepis nana</name>
    <name type="common">Dwarf tapeworm</name>
    <name type="synonym">Hymenolepis nana</name>
    <dbReference type="NCBI Taxonomy" id="102285"/>
    <lineage>
        <taxon>Eukaryota</taxon>
        <taxon>Metazoa</taxon>
        <taxon>Spiralia</taxon>
        <taxon>Lophotrochozoa</taxon>
        <taxon>Platyhelminthes</taxon>
        <taxon>Cestoda</taxon>
        <taxon>Eucestoda</taxon>
        <taxon>Cyclophyllidea</taxon>
        <taxon>Hymenolepididae</taxon>
        <taxon>Rodentolepis</taxon>
    </lineage>
</organism>
<evidence type="ECO:0000313" key="3">
    <source>
        <dbReference type="Proteomes" id="UP000278807"/>
    </source>
</evidence>
<evidence type="ECO:0000313" key="2">
    <source>
        <dbReference type="EMBL" id="VDO00673.1"/>
    </source>
</evidence>
<reference evidence="4" key="1">
    <citation type="submission" date="2017-02" db="UniProtKB">
        <authorList>
            <consortium name="WormBaseParasite"/>
        </authorList>
    </citation>
    <scope>IDENTIFICATION</scope>
</reference>
<name>A0A0R3TCM6_RODNA</name>
<dbReference type="Proteomes" id="UP000278807">
    <property type="component" value="Unassembled WGS sequence"/>
</dbReference>
<proteinExistence type="predicted"/>
<feature type="compositionally biased region" description="Polar residues" evidence="1">
    <location>
        <begin position="14"/>
        <end position="23"/>
    </location>
</feature>
<feature type="region of interest" description="Disordered" evidence="1">
    <location>
        <begin position="12"/>
        <end position="73"/>
    </location>
</feature>
<keyword evidence="3" id="KW-1185">Reference proteome</keyword>
<evidence type="ECO:0000313" key="4">
    <source>
        <dbReference type="WBParaSite" id="HNAJ_0000481501-mRNA-1"/>
    </source>
</evidence>
<dbReference type="WBParaSite" id="HNAJ_0000481501-mRNA-1">
    <property type="protein sequence ID" value="HNAJ_0000481501-mRNA-1"/>
    <property type="gene ID" value="HNAJ_0000481501"/>
</dbReference>
<feature type="compositionally biased region" description="Polar residues" evidence="1">
    <location>
        <begin position="47"/>
        <end position="65"/>
    </location>
</feature>
<gene>
    <name evidence="2" type="ORF">HNAJ_LOCUS4813</name>
</gene>
<dbReference type="EMBL" id="UZAE01003673">
    <property type="protein sequence ID" value="VDO00673.1"/>
    <property type="molecule type" value="Genomic_DNA"/>
</dbReference>
<evidence type="ECO:0000256" key="1">
    <source>
        <dbReference type="SAM" id="MobiDB-lite"/>
    </source>
</evidence>
<dbReference type="AlphaFoldDB" id="A0A0R3TCM6"/>
<reference evidence="2 3" key="2">
    <citation type="submission" date="2018-11" db="EMBL/GenBank/DDBJ databases">
        <authorList>
            <consortium name="Pathogen Informatics"/>
        </authorList>
    </citation>
    <scope>NUCLEOTIDE SEQUENCE [LARGE SCALE GENOMIC DNA]</scope>
</reference>
<accession>A0A0R3TCM6</accession>
<sequence>MKHWSLPTPVFSLLGQSNLNHSPTPLRLPKQIQSMPQQRQDDDHENSSQIRPSQNLSASFPTSPNFPRRAENG</sequence>